<proteinExistence type="predicted"/>
<evidence type="ECO:0000313" key="2">
    <source>
        <dbReference type="Proteomes" id="UP000266861"/>
    </source>
</evidence>
<accession>A0A397IC79</accession>
<reference evidence="1 2" key="1">
    <citation type="submission" date="2018-08" db="EMBL/GenBank/DDBJ databases">
        <title>Genome and evolution of the arbuscular mycorrhizal fungus Diversispora epigaea (formerly Glomus versiforme) and its bacterial endosymbionts.</title>
        <authorList>
            <person name="Sun X."/>
            <person name="Fei Z."/>
            <person name="Harrison M."/>
        </authorList>
    </citation>
    <scope>NUCLEOTIDE SEQUENCE [LARGE SCALE GENOMIC DNA]</scope>
    <source>
        <strain evidence="1 2">IT104</strain>
    </source>
</reference>
<sequence>MGSSNLTLNRRFIKRVPELPQCLDERYSNLFYSFYIDAKTIFVLCEDPTDPGNLQHYISSCPNDTTCMDFVSDPGPSVSPKEEYFAICIDDDFIKRFENCKDGFFCKTYEINGVTNSQIARTVRKLMCAWMLGPPESCLPRLPSLTEHIVTVSTSLREVSLGASKIPTTTQES</sequence>
<keyword evidence="2" id="KW-1185">Reference proteome</keyword>
<name>A0A397IC79_9GLOM</name>
<comment type="caution">
    <text evidence="1">The sequence shown here is derived from an EMBL/GenBank/DDBJ whole genome shotgun (WGS) entry which is preliminary data.</text>
</comment>
<protein>
    <submittedName>
        <fullName evidence="1">Uncharacterized protein</fullName>
    </submittedName>
</protein>
<dbReference type="Proteomes" id="UP000266861">
    <property type="component" value="Unassembled WGS sequence"/>
</dbReference>
<organism evidence="1 2">
    <name type="scientific">Diversispora epigaea</name>
    <dbReference type="NCBI Taxonomy" id="1348612"/>
    <lineage>
        <taxon>Eukaryota</taxon>
        <taxon>Fungi</taxon>
        <taxon>Fungi incertae sedis</taxon>
        <taxon>Mucoromycota</taxon>
        <taxon>Glomeromycotina</taxon>
        <taxon>Glomeromycetes</taxon>
        <taxon>Diversisporales</taxon>
        <taxon>Diversisporaceae</taxon>
        <taxon>Diversispora</taxon>
    </lineage>
</organism>
<evidence type="ECO:0000313" key="1">
    <source>
        <dbReference type="EMBL" id="RHZ73275.1"/>
    </source>
</evidence>
<dbReference type="AlphaFoldDB" id="A0A397IC79"/>
<gene>
    <name evidence="1" type="ORF">Glove_232g208</name>
</gene>
<dbReference type="EMBL" id="PQFF01000215">
    <property type="protein sequence ID" value="RHZ73275.1"/>
    <property type="molecule type" value="Genomic_DNA"/>
</dbReference>